<dbReference type="SUPFAM" id="SSF46785">
    <property type="entry name" value="Winged helix' DNA-binding domain"/>
    <property type="match status" value="1"/>
</dbReference>
<organism evidence="2 3">
    <name type="scientific">Kibdelosporangium banguiense</name>
    <dbReference type="NCBI Taxonomy" id="1365924"/>
    <lineage>
        <taxon>Bacteria</taxon>
        <taxon>Bacillati</taxon>
        <taxon>Actinomycetota</taxon>
        <taxon>Actinomycetes</taxon>
        <taxon>Pseudonocardiales</taxon>
        <taxon>Pseudonocardiaceae</taxon>
        <taxon>Kibdelosporangium</taxon>
    </lineage>
</organism>
<keyword evidence="2" id="KW-0238">DNA-binding</keyword>
<feature type="domain" description="HTH marR-type" evidence="1">
    <location>
        <begin position="8"/>
        <end position="151"/>
    </location>
</feature>
<name>A0ABS4TYD3_9PSEU</name>
<keyword evidence="3" id="KW-1185">Reference proteome</keyword>
<dbReference type="PANTHER" id="PTHR39515">
    <property type="entry name" value="CONSERVED PROTEIN"/>
    <property type="match status" value="1"/>
</dbReference>
<dbReference type="RefSeq" id="WP_209646208.1">
    <property type="nucleotide sequence ID" value="NZ_JAGINW010000001.1"/>
</dbReference>
<proteinExistence type="predicted"/>
<protein>
    <submittedName>
        <fullName evidence="2">DNA-binding MarR family transcriptional regulator</fullName>
    </submittedName>
</protein>
<comment type="caution">
    <text evidence="2">The sequence shown here is derived from an EMBL/GenBank/DDBJ whole genome shotgun (WGS) entry which is preliminary data.</text>
</comment>
<evidence type="ECO:0000259" key="1">
    <source>
        <dbReference type="PROSITE" id="PS50995"/>
    </source>
</evidence>
<dbReference type="InterPro" id="IPR000835">
    <property type="entry name" value="HTH_MarR-typ"/>
</dbReference>
<dbReference type="InterPro" id="IPR052526">
    <property type="entry name" value="HTH-type_Bedaq_tolerance"/>
</dbReference>
<gene>
    <name evidence="2" type="ORF">JOF56_009795</name>
</gene>
<dbReference type="InterPro" id="IPR036390">
    <property type="entry name" value="WH_DNA-bd_sf"/>
</dbReference>
<dbReference type="GO" id="GO:0003677">
    <property type="term" value="F:DNA binding"/>
    <property type="evidence" value="ECO:0007669"/>
    <property type="project" value="UniProtKB-KW"/>
</dbReference>
<accession>A0ABS4TYD3</accession>
<dbReference type="Pfam" id="PF12802">
    <property type="entry name" value="MarR_2"/>
    <property type="match status" value="1"/>
</dbReference>
<evidence type="ECO:0000313" key="2">
    <source>
        <dbReference type="EMBL" id="MBP2329410.1"/>
    </source>
</evidence>
<sequence>MSEASGSDPALGDHLIQVMDLLRRSLIRAARSAGGLSALTEAHATLLRVLIVGGPLSPAQVAAKLRLARPTVSNLVRELTAGGLIERQPSAVDGRSVLLAPTQRARTQLDTFSRGRSMVLACALGEIAADDRDRLAAALPSLSRLLERLETVAEESGTDG</sequence>
<reference evidence="2 3" key="1">
    <citation type="submission" date="2021-03" db="EMBL/GenBank/DDBJ databases">
        <title>Sequencing the genomes of 1000 actinobacteria strains.</title>
        <authorList>
            <person name="Klenk H.-P."/>
        </authorList>
    </citation>
    <scope>NUCLEOTIDE SEQUENCE [LARGE SCALE GENOMIC DNA]</scope>
    <source>
        <strain evidence="2 3">DSM 46670</strain>
    </source>
</reference>
<dbReference type="EMBL" id="JAGINW010000001">
    <property type="protein sequence ID" value="MBP2329410.1"/>
    <property type="molecule type" value="Genomic_DNA"/>
</dbReference>
<dbReference type="PANTHER" id="PTHR39515:SF2">
    <property type="entry name" value="HTH-TYPE TRANSCRIPTIONAL REGULATOR RV0880"/>
    <property type="match status" value="1"/>
</dbReference>
<dbReference type="Gene3D" id="1.10.10.10">
    <property type="entry name" value="Winged helix-like DNA-binding domain superfamily/Winged helix DNA-binding domain"/>
    <property type="match status" value="1"/>
</dbReference>
<dbReference type="PROSITE" id="PS50995">
    <property type="entry name" value="HTH_MARR_2"/>
    <property type="match status" value="1"/>
</dbReference>
<evidence type="ECO:0000313" key="3">
    <source>
        <dbReference type="Proteomes" id="UP001519332"/>
    </source>
</evidence>
<dbReference type="InterPro" id="IPR036388">
    <property type="entry name" value="WH-like_DNA-bd_sf"/>
</dbReference>
<dbReference type="Proteomes" id="UP001519332">
    <property type="component" value="Unassembled WGS sequence"/>
</dbReference>
<dbReference type="SMART" id="SM00347">
    <property type="entry name" value="HTH_MARR"/>
    <property type="match status" value="1"/>
</dbReference>